<dbReference type="FunFam" id="3.40.50.300:FF:000011">
    <property type="entry name" value="Putative ABC transporter ATP-binding component"/>
    <property type="match status" value="1"/>
</dbReference>
<dbReference type="CDD" id="cd03221">
    <property type="entry name" value="ABCF_EF-3"/>
    <property type="match status" value="2"/>
</dbReference>
<dbReference type="InterPro" id="IPR003439">
    <property type="entry name" value="ABC_transporter-like_ATP-bd"/>
</dbReference>
<dbReference type="SUPFAM" id="SSF52540">
    <property type="entry name" value="P-loop containing nucleoside triphosphate hydrolases"/>
    <property type="match status" value="2"/>
</dbReference>
<dbReference type="Pfam" id="PF00005">
    <property type="entry name" value="ABC_tran"/>
    <property type="match status" value="2"/>
</dbReference>
<reference evidence="6 7" key="1">
    <citation type="submission" date="2018-08" db="EMBL/GenBank/DDBJ databases">
        <title>Bacillus phenotypic plasticity.</title>
        <authorList>
            <person name="Hurtado E."/>
        </authorList>
    </citation>
    <scope>NUCLEOTIDE SEQUENCE [LARGE SCALE GENOMIC DNA]</scope>
    <source>
        <strain evidence="6 7">427</strain>
    </source>
</reference>
<dbReference type="GO" id="GO:0016887">
    <property type="term" value="F:ATP hydrolysis activity"/>
    <property type="evidence" value="ECO:0007669"/>
    <property type="project" value="InterPro"/>
</dbReference>
<name>A0A5M8S4G5_9BACI</name>
<dbReference type="Pfam" id="PF12848">
    <property type="entry name" value="ABC_tran_Xtn"/>
    <property type="match status" value="1"/>
</dbReference>
<gene>
    <name evidence="6" type="ORF">DX927_02110</name>
</gene>
<keyword evidence="4" id="KW-0175">Coiled coil</keyword>
<dbReference type="InterPro" id="IPR027417">
    <property type="entry name" value="P-loop_NTPase"/>
</dbReference>
<dbReference type="InterPro" id="IPR051309">
    <property type="entry name" value="ABCF_ATPase"/>
</dbReference>
<dbReference type="PANTHER" id="PTHR42855:SF2">
    <property type="entry name" value="DRUG RESISTANCE ABC TRANSPORTER,ATP-BINDING PROTEIN"/>
    <property type="match status" value="1"/>
</dbReference>
<evidence type="ECO:0000313" key="7">
    <source>
        <dbReference type="Proteomes" id="UP000324326"/>
    </source>
</evidence>
<keyword evidence="1" id="KW-0677">Repeat</keyword>
<evidence type="ECO:0000256" key="2">
    <source>
        <dbReference type="ARBA" id="ARBA00022741"/>
    </source>
</evidence>
<dbReference type="GO" id="GO:0005524">
    <property type="term" value="F:ATP binding"/>
    <property type="evidence" value="ECO:0007669"/>
    <property type="project" value="UniProtKB-KW"/>
</dbReference>
<dbReference type="EMBL" id="QSND01000001">
    <property type="protein sequence ID" value="KAA6453032.1"/>
    <property type="molecule type" value="Genomic_DNA"/>
</dbReference>
<evidence type="ECO:0000256" key="3">
    <source>
        <dbReference type="ARBA" id="ARBA00022840"/>
    </source>
</evidence>
<feature type="domain" description="ABC transporter" evidence="5">
    <location>
        <begin position="2"/>
        <end position="252"/>
    </location>
</feature>
<dbReference type="AlphaFoldDB" id="A0A5M8S4G5"/>
<dbReference type="STRING" id="1925020.BTA30_15545"/>
<keyword evidence="2" id="KW-0547">Nucleotide-binding</keyword>
<feature type="coiled-coil region" evidence="4">
    <location>
        <begin position="241"/>
        <end position="275"/>
    </location>
</feature>
<accession>A0A5M8S4G5</accession>
<dbReference type="RefSeq" id="WP_148955759.1">
    <property type="nucleotide sequence ID" value="NZ_CM125431.1"/>
</dbReference>
<dbReference type="SMART" id="SM00382">
    <property type="entry name" value="AAA"/>
    <property type="match status" value="2"/>
</dbReference>
<comment type="caution">
    <text evidence="6">The sequence shown here is derived from an EMBL/GenBank/DDBJ whole genome shotgun (WGS) entry which is preliminary data.</text>
</comment>
<dbReference type="FunFam" id="3.40.50.300:FF:000070">
    <property type="entry name" value="Putative ABC transporter ATP-binding component"/>
    <property type="match status" value="1"/>
</dbReference>
<dbReference type="InterPro" id="IPR003593">
    <property type="entry name" value="AAA+_ATPase"/>
</dbReference>
<sequence length="539" mass="60778">MIAVNNVSLRFADRKLFEDVNIKFTPGNCYGLIGANGAGKSTFLKVLSGEIEPQTGDVHMSPGERLAVLKQNHFEYEEYEVLKVVIMGHKRLYEVMQEKDAVYMKPDFSDEDGIRAAELEGEFAELNGWEAEGEAAILLKGLGIPEELHTKKMADLGGSDKVKVLLAQALFGKPDVLLLDEPTNHLDIQAIQWLEEFLINFENTVIVVSHDRHFLNKVCTHIADLDFNKIQIYVGNYDFWYESSQLALKMAQEANKKKEEQIKQLQEFVARFSANASKSKQATSRKKLLEKITLDDIKPSSRKYPYVNFTPEREIGNDVLVVKDLSKTIDGVKVLDSVSFMMNKDDKIAFTGRNELAATTLFKILAGEMEPDSGSFKWGVTTSQAFFPKDNSEYFENSDLNLVDWLRQFSPHDQSESFLRGFLGRMLFSGEEVLKKASVLSGGEKVRCMLSKMMLSGANVLMLDEPTNHLDLESITALNNGLISFKGAMLFTSHDHQFVQTIANRIIEITPNGIIDKQMSYDEFLEDKTVQAKLAELYA</sequence>
<keyword evidence="3 6" id="KW-0067">ATP-binding</keyword>
<dbReference type="PANTHER" id="PTHR42855">
    <property type="entry name" value="ABC TRANSPORTER ATP-BINDING SUBUNIT"/>
    <property type="match status" value="1"/>
</dbReference>
<feature type="domain" description="ABC transporter" evidence="5">
    <location>
        <begin position="320"/>
        <end position="537"/>
    </location>
</feature>
<dbReference type="PROSITE" id="PS50893">
    <property type="entry name" value="ABC_TRANSPORTER_2"/>
    <property type="match status" value="2"/>
</dbReference>
<dbReference type="Gene3D" id="3.40.50.300">
    <property type="entry name" value="P-loop containing nucleotide triphosphate hydrolases"/>
    <property type="match status" value="2"/>
</dbReference>
<evidence type="ECO:0000256" key="1">
    <source>
        <dbReference type="ARBA" id="ARBA00022737"/>
    </source>
</evidence>
<evidence type="ECO:0000313" key="6">
    <source>
        <dbReference type="EMBL" id="KAA6453032.1"/>
    </source>
</evidence>
<evidence type="ECO:0000256" key="4">
    <source>
        <dbReference type="SAM" id="Coils"/>
    </source>
</evidence>
<dbReference type="InterPro" id="IPR032781">
    <property type="entry name" value="ABC_tran_Xtn"/>
</dbReference>
<organism evidence="6 7">
    <name type="scientific">Bacillus swezeyi</name>
    <dbReference type="NCBI Taxonomy" id="1925020"/>
    <lineage>
        <taxon>Bacteria</taxon>
        <taxon>Bacillati</taxon>
        <taxon>Bacillota</taxon>
        <taxon>Bacilli</taxon>
        <taxon>Bacillales</taxon>
        <taxon>Bacillaceae</taxon>
        <taxon>Bacillus</taxon>
    </lineage>
</organism>
<evidence type="ECO:0000259" key="5">
    <source>
        <dbReference type="PROSITE" id="PS50893"/>
    </source>
</evidence>
<proteinExistence type="predicted"/>
<dbReference type="Proteomes" id="UP000324326">
    <property type="component" value="Unassembled WGS sequence"/>
</dbReference>
<protein>
    <submittedName>
        <fullName evidence="6">ATP-binding cassette domain-containing protein</fullName>
    </submittedName>
</protein>